<comment type="caution">
    <text evidence="2">The sequence shown here is derived from an EMBL/GenBank/DDBJ whole genome shotgun (WGS) entry which is preliminary data.</text>
</comment>
<feature type="transmembrane region" description="Helical" evidence="1">
    <location>
        <begin position="12"/>
        <end position="38"/>
    </location>
</feature>
<evidence type="ECO:0000313" key="3">
    <source>
        <dbReference type="Proteomes" id="UP001487740"/>
    </source>
</evidence>
<protein>
    <submittedName>
        <fullName evidence="2">Uncharacterized protein</fullName>
    </submittedName>
</protein>
<reference evidence="2 3" key="1">
    <citation type="submission" date="2023-03" db="EMBL/GenBank/DDBJ databases">
        <title>High-quality genome of Scylla paramamosain provides insights in environmental adaptation.</title>
        <authorList>
            <person name="Zhang L."/>
        </authorList>
    </citation>
    <scope>NUCLEOTIDE SEQUENCE [LARGE SCALE GENOMIC DNA]</scope>
    <source>
        <strain evidence="2">LZ_2023a</strain>
        <tissue evidence="2">Muscle</tissue>
    </source>
</reference>
<proteinExistence type="predicted"/>
<sequence>MLSADVSVQVLWVGTGAAAGVSGVSLLAALVGGSWLVSTERLYNPAFRNGSSKVEYLTRRTVSGLFTLCVTEVPSGHAQLRPIPILPRLPLPTRQKQLR</sequence>
<evidence type="ECO:0000256" key="1">
    <source>
        <dbReference type="SAM" id="Phobius"/>
    </source>
</evidence>
<organism evidence="2 3">
    <name type="scientific">Scylla paramamosain</name>
    <name type="common">Mud crab</name>
    <dbReference type="NCBI Taxonomy" id="85552"/>
    <lineage>
        <taxon>Eukaryota</taxon>
        <taxon>Metazoa</taxon>
        <taxon>Ecdysozoa</taxon>
        <taxon>Arthropoda</taxon>
        <taxon>Crustacea</taxon>
        <taxon>Multicrustacea</taxon>
        <taxon>Malacostraca</taxon>
        <taxon>Eumalacostraca</taxon>
        <taxon>Eucarida</taxon>
        <taxon>Decapoda</taxon>
        <taxon>Pleocyemata</taxon>
        <taxon>Brachyura</taxon>
        <taxon>Eubrachyura</taxon>
        <taxon>Portunoidea</taxon>
        <taxon>Portunidae</taxon>
        <taxon>Portuninae</taxon>
        <taxon>Scylla</taxon>
    </lineage>
</organism>
<accession>A0AAW0V0I1</accession>
<keyword evidence="1" id="KW-1133">Transmembrane helix</keyword>
<gene>
    <name evidence="2" type="ORF">O3P69_001915</name>
</gene>
<dbReference type="AlphaFoldDB" id="A0AAW0V0I1"/>
<keyword evidence="1" id="KW-0812">Transmembrane</keyword>
<name>A0AAW0V0I1_SCYPA</name>
<keyword evidence="3" id="KW-1185">Reference proteome</keyword>
<dbReference type="Proteomes" id="UP001487740">
    <property type="component" value="Unassembled WGS sequence"/>
</dbReference>
<evidence type="ECO:0000313" key="2">
    <source>
        <dbReference type="EMBL" id="KAK8405745.1"/>
    </source>
</evidence>
<dbReference type="EMBL" id="JARAKH010000003">
    <property type="protein sequence ID" value="KAK8405745.1"/>
    <property type="molecule type" value="Genomic_DNA"/>
</dbReference>
<keyword evidence="1" id="KW-0472">Membrane</keyword>